<organism evidence="3">
    <name type="scientific">Gongylonema pulchrum</name>
    <dbReference type="NCBI Taxonomy" id="637853"/>
    <lineage>
        <taxon>Eukaryota</taxon>
        <taxon>Metazoa</taxon>
        <taxon>Ecdysozoa</taxon>
        <taxon>Nematoda</taxon>
        <taxon>Chromadorea</taxon>
        <taxon>Rhabditida</taxon>
        <taxon>Spirurina</taxon>
        <taxon>Spiruromorpha</taxon>
        <taxon>Spiruroidea</taxon>
        <taxon>Gongylonematidae</taxon>
        <taxon>Gongylonema</taxon>
    </lineage>
</organism>
<evidence type="ECO:0000313" key="2">
    <source>
        <dbReference type="Proteomes" id="UP000271098"/>
    </source>
</evidence>
<dbReference type="EMBL" id="UYRT01096351">
    <property type="protein sequence ID" value="VDN40749.1"/>
    <property type="molecule type" value="Genomic_DNA"/>
</dbReference>
<name>A0A183EPP8_9BILA</name>
<reference evidence="3" key="1">
    <citation type="submission" date="2016-06" db="UniProtKB">
        <authorList>
            <consortium name="WormBaseParasite"/>
        </authorList>
    </citation>
    <scope>IDENTIFICATION</scope>
</reference>
<dbReference type="WBParaSite" id="GPUH_0002296701-mRNA-1">
    <property type="protein sequence ID" value="GPUH_0002296701-mRNA-1"/>
    <property type="gene ID" value="GPUH_0002296701"/>
</dbReference>
<reference evidence="1 2" key="2">
    <citation type="submission" date="2018-11" db="EMBL/GenBank/DDBJ databases">
        <authorList>
            <consortium name="Pathogen Informatics"/>
        </authorList>
    </citation>
    <scope>NUCLEOTIDE SEQUENCE [LARGE SCALE GENOMIC DNA]</scope>
</reference>
<sequence length="117" mass="12040">MISGADPSELSDVTVADDSCSLLLVFKASVVGDSSLKVTEAIAGTLCGVSVEALSSDFDESEVLEELMIAEVCCSSLPAVVDSSISVTVSSDPACVVKCDESDADWNVVSVDQVTED</sequence>
<protein>
    <submittedName>
        <fullName evidence="1 3">Uncharacterized protein</fullName>
    </submittedName>
</protein>
<keyword evidence="2" id="KW-1185">Reference proteome</keyword>
<dbReference type="Proteomes" id="UP000271098">
    <property type="component" value="Unassembled WGS sequence"/>
</dbReference>
<evidence type="ECO:0000313" key="3">
    <source>
        <dbReference type="WBParaSite" id="GPUH_0002296701-mRNA-1"/>
    </source>
</evidence>
<dbReference type="AlphaFoldDB" id="A0A183EPP8"/>
<proteinExistence type="predicted"/>
<accession>A0A183EPP8</accession>
<gene>
    <name evidence="1" type="ORF">GPUH_LOCUS22939</name>
</gene>
<evidence type="ECO:0000313" key="1">
    <source>
        <dbReference type="EMBL" id="VDN40749.1"/>
    </source>
</evidence>